<feature type="transmembrane region" description="Helical" evidence="1">
    <location>
        <begin position="319"/>
        <end position="336"/>
    </location>
</feature>
<feature type="signal peptide" evidence="2">
    <location>
        <begin position="1"/>
        <end position="22"/>
    </location>
</feature>
<gene>
    <name evidence="3" type="ORF">QYF49_01105</name>
</gene>
<keyword evidence="1" id="KW-0472">Membrane</keyword>
<sequence>MKKILLSLLAVLLAFYFVPANAFATVKDADLTAYLEHISKERGYEISNEDYTHYLSDYVQMDLSDFEDINELKENLGPVIKSDNSNLDEIYTDFDLDEQQLKDLLARNGEAIEDYIYVDDLYFTVMQLEEPVEEMPDFEEIQKEIEGALAEVDLSHAEIQNLQDHLMSIEKDLNSPDTEKRLESIAERMMSIDPEKATKAQIQEVGTAFEELMSIFQMKASFFIVDGSKKTPVSAGELMQMEVLDGDYLLIQLFDLNGKLLADLKITSDTVKNSAKTVNKVTQTVKQEVKLSAPAPVAKKQKPRTVTGGKLPETASNHLDLALAGLAIAGAGLFLYRRARMS</sequence>
<proteinExistence type="predicted"/>
<evidence type="ECO:0000256" key="1">
    <source>
        <dbReference type="SAM" id="Phobius"/>
    </source>
</evidence>
<evidence type="ECO:0000313" key="4">
    <source>
        <dbReference type="Proteomes" id="UP001168694"/>
    </source>
</evidence>
<comment type="caution">
    <text evidence="3">The sequence shown here is derived from an EMBL/GenBank/DDBJ whole genome shotgun (WGS) entry which is preliminary data.</text>
</comment>
<accession>A0ABT8E136</accession>
<reference evidence="3" key="1">
    <citation type="submission" date="2023-06" db="EMBL/GenBank/DDBJ databases">
        <title>Draft Genome Sequences of Representative Paenibacillus Polymyxa, Bacillus cereus, Fictibacillus sp., and Brevibacillus agri Strains Isolated from Amazonian Dark Earth.</title>
        <authorList>
            <person name="Pellegrinetti T.A."/>
            <person name="Cunha I.C.M."/>
            <person name="Chaves M.G."/>
            <person name="Freitas A.S."/>
            <person name="Silva A.V.R."/>
            <person name="Tsai S.M."/>
            <person name="Mendes L.W."/>
        </authorList>
    </citation>
    <scope>NUCLEOTIDE SEQUENCE</scope>
    <source>
        <strain evidence="3">CENA-BCM004</strain>
    </source>
</reference>
<dbReference type="Proteomes" id="UP001168694">
    <property type="component" value="Unassembled WGS sequence"/>
</dbReference>
<keyword evidence="2" id="KW-0732">Signal</keyword>
<dbReference type="NCBIfam" id="TIGR01167">
    <property type="entry name" value="LPXTG_anchor"/>
    <property type="match status" value="1"/>
</dbReference>
<keyword evidence="1" id="KW-1133">Transmembrane helix</keyword>
<dbReference type="NCBIfam" id="TIGR04383">
    <property type="entry name" value="acidic_w_LPXTA"/>
    <property type="match status" value="1"/>
</dbReference>
<dbReference type="InterPro" id="IPR030832">
    <property type="entry name" value="Acidic_LPXTA"/>
</dbReference>
<feature type="chain" id="PRO_5047020857" evidence="2">
    <location>
        <begin position="23"/>
        <end position="342"/>
    </location>
</feature>
<evidence type="ECO:0000313" key="3">
    <source>
        <dbReference type="EMBL" id="MDN4071630.1"/>
    </source>
</evidence>
<organism evidence="3 4">
    <name type="scientific">Fictibacillus terranigra</name>
    <dbReference type="NCBI Taxonomy" id="3058424"/>
    <lineage>
        <taxon>Bacteria</taxon>
        <taxon>Bacillati</taxon>
        <taxon>Bacillota</taxon>
        <taxon>Bacilli</taxon>
        <taxon>Bacillales</taxon>
        <taxon>Fictibacillaceae</taxon>
        <taxon>Fictibacillus</taxon>
    </lineage>
</organism>
<name>A0ABT8E136_9BACL</name>
<evidence type="ECO:0000256" key="2">
    <source>
        <dbReference type="SAM" id="SignalP"/>
    </source>
</evidence>
<keyword evidence="4" id="KW-1185">Reference proteome</keyword>
<protein>
    <submittedName>
        <fullName evidence="3">Processed acidic surface protein</fullName>
    </submittedName>
</protein>
<dbReference type="RefSeq" id="WP_290397795.1">
    <property type="nucleotide sequence ID" value="NZ_JAUHLN010000001.1"/>
</dbReference>
<keyword evidence="1" id="KW-0812">Transmembrane</keyword>
<dbReference type="EMBL" id="JAUHLN010000001">
    <property type="protein sequence ID" value="MDN4071630.1"/>
    <property type="molecule type" value="Genomic_DNA"/>
</dbReference>